<geneLocation type="plasmid" evidence="2">
    <name>II</name>
</geneLocation>
<feature type="chain" id="PRO_5041071858" evidence="1">
    <location>
        <begin position="24"/>
        <end position="314"/>
    </location>
</feature>
<organism evidence="2 3">
    <name type="scientific">Cupriavidus taiwanensis</name>
    <dbReference type="NCBI Taxonomy" id="164546"/>
    <lineage>
        <taxon>Bacteria</taxon>
        <taxon>Pseudomonadati</taxon>
        <taxon>Pseudomonadota</taxon>
        <taxon>Betaproteobacteria</taxon>
        <taxon>Burkholderiales</taxon>
        <taxon>Burkholderiaceae</taxon>
        <taxon>Cupriavidus</taxon>
    </lineage>
</organism>
<gene>
    <name evidence="2" type="ORF">CT19425_MP60068</name>
</gene>
<proteinExistence type="predicted"/>
<keyword evidence="1" id="KW-0732">Signal</keyword>
<evidence type="ECO:0000313" key="3">
    <source>
        <dbReference type="Proteomes" id="UP000255505"/>
    </source>
</evidence>
<reference evidence="2 3" key="1">
    <citation type="submission" date="2018-01" db="EMBL/GenBank/DDBJ databases">
        <authorList>
            <person name="Gaut B.S."/>
            <person name="Morton B.R."/>
            <person name="Clegg M.T."/>
            <person name="Duvall M.R."/>
        </authorList>
    </citation>
    <scope>NUCLEOTIDE SEQUENCE [LARGE SCALE GENOMIC DNA]</scope>
    <source>
        <strain evidence="2">Cupriavidus taiwanensis LMG 19425</strain>
        <plasmid evidence="3">Plasmid ii</plasmid>
    </source>
</reference>
<protein>
    <submittedName>
        <fullName evidence="2">Phenol metabolism protein</fullName>
    </submittedName>
</protein>
<dbReference type="Pfam" id="PF13557">
    <property type="entry name" value="Phenol_MetA_deg"/>
    <property type="match status" value="1"/>
</dbReference>
<feature type="signal peptide" evidence="1">
    <location>
        <begin position="1"/>
        <end position="23"/>
    </location>
</feature>
<dbReference type="AlphaFoldDB" id="A0A375HI39"/>
<dbReference type="Proteomes" id="UP000255505">
    <property type="component" value="Plasmid II"/>
</dbReference>
<dbReference type="RefSeq" id="WP_231942622.1">
    <property type="nucleotide sequence ID" value="NZ_LT976863.1"/>
</dbReference>
<name>A0A375HI39_9BURK</name>
<keyword evidence="2" id="KW-0614">Plasmid</keyword>
<dbReference type="EMBL" id="LT991977">
    <property type="protein sequence ID" value="SPK75692.1"/>
    <property type="molecule type" value="Genomic_DNA"/>
</dbReference>
<dbReference type="InterPro" id="IPR025737">
    <property type="entry name" value="FApF"/>
</dbReference>
<sequence>MKKRAIAALLAGSLAPGGNQALAKEGADQYPNGAESWMSGALPPPGTYLLNYTGYYGGKLKDGDGDNANIAGSPAKVDAWFDALRVVKVTDITLLGASWGMQAIVPLVYQSMNLPQMGGRRNATGLGDITIDPIVLGWHGANWHVTTGLDIYVPTGRYDRNDPRTSIGANYWAFEPVAAFTWLGHGGWEVSAKFMYNIKGKNTDASFGGMTGSYQSGQELHVDYALGKHIGPWTVGLSGYYLKQITDDKFNGAVVPEVPGVWSRGRRGEVLAIGPSVSYTNAKGTSFVAQWQHEAYAENRFGGDKFWFKVVTAF</sequence>
<evidence type="ECO:0000313" key="2">
    <source>
        <dbReference type="EMBL" id="SPK75692.1"/>
    </source>
</evidence>
<evidence type="ECO:0000256" key="1">
    <source>
        <dbReference type="SAM" id="SignalP"/>
    </source>
</evidence>
<accession>A0A375HI39</accession>